<dbReference type="GO" id="GO:0140359">
    <property type="term" value="F:ABC-type transporter activity"/>
    <property type="evidence" value="ECO:0007669"/>
    <property type="project" value="InterPro"/>
</dbReference>
<feature type="transmembrane region" description="Helical" evidence="5">
    <location>
        <begin position="306"/>
        <end position="327"/>
    </location>
</feature>
<feature type="transmembrane region" description="Helical" evidence="5">
    <location>
        <begin position="347"/>
        <end position="370"/>
    </location>
</feature>
<evidence type="ECO:0000256" key="1">
    <source>
        <dbReference type="ARBA" id="ARBA00004141"/>
    </source>
</evidence>
<dbReference type="EMBL" id="DYWT01000254">
    <property type="protein sequence ID" value="HJF33338.1"/>
    <property type="molecule type" value="Genomic_DNA"/>
</dbReference>
<protein>
    <submittedName>
        <fullName evidence="7">ABC transporter permease</fullName>
    </submittedName>
</protein>
<evidence type="ECO:0000313" key="7">
    <source>
        <dbReference type="EMBL" id="HJF33338.1"/>
    </source>
</evidence>
<evidence type="ECO:0000313" key="8">
    <source>
        <dbReference type="Proteomes" id="UP000698173"/>
    </source>
</evidence>
<feature type="transmembrane region" description="Helical" evidence="5">
    <location>
        <begin position="205"/>
        <end position="224"/>
    </location>
</feature>
<evidence type="ECO:0000256" key="2">
    <source>
        <dbReference type="ARBA" id="ARBA00022692"/>
    </source>
</evidence>
<reference evidence="7" key="1">
    <citation type="journal article" date="2021" name="PeerJ">
        <title>Extensive microbial diversity within the chicken gut microbiome revealed by metagenomics and culture.</title>
        <authorList>
            <person name="Gilroy R."/>
            <person name="Ravi A."/>
            <person name="Getino M."/>
            <person name="Pursley I."/>
            <person name="Horton D.L."/>
            <person name="Alikhan N.F."/>
            <person name="Baker D."/>
            <person name="Gharbi K."/>
            <person name="Hall N."/>
            <person name="Watson M."/>
            <person name="Adriaenssens E.M."/>
            <person name="Foster-Nyarko E."/>
            <person name="Jarju S."/>
            <person name="Secka A."/>
            <person name="Antonio M."/>
            <person name="Oren A."/>
            <person name="Chaudhuri R.R."/>
            <person name="La Ragione R."/>
            <person name="Hildebrand F."/>
            <person name="Pallen M.J."/>
        </authorList>
    </citation>
    <scope>NUCLEOTIDE SEQUENCE</scope>
    <source>
        <strain evidence="7">CHK171-7178</strain>
    </source>
</reference>
<comment type="subcellular location">
    <subcellularLocation>
        <location evidence="1">Membrane</location>
        <topology evidence="1">Multi-pass membrane protein</topology>
    </subcellularLocation>
</comment>
<organism evidence="7 8">
    <name type="scientific">Sporosarcina psychrophila</name>
    <name type="common">Bacillus psychrophilus</name>
    <dbReference type="NCBI Taxonomy" id="1476"/>
    <lineage>
        <taxon>Bacteria</taxon>
        <taxon>Bacillati</taxon>
        <taxon>Bacillota</taxon>
        <taxon>Bacilli</taxon>
        <taxon>Bacillales</taxon>
        <taxon>Caryophanaceae</taxon>
        <taxon>Sporosarcina</taxon>
    </lineage>
</organism>
<feature type="domain" description="ABC-2 type transporter transmembrane" evidence="6">
    <location>
        <begin position="17"/>
        <end position="352"/>
    </location>
</feature>
<keyword evidence="3 5" id="KW-1133">Transmembrane helix</keyword>
<evidence type="ECO:0000256" key="4">
    <source>
        <dbReference type="ARBA" id="ARBA00023136"/>
    </source>
</evidence>
<evidence type="ECO:0000256" key="3">
    <source>
        <dbReference type="ARBA" id="ARBA00022989"/>
    </source>
</evidence>
<keyword evidence="2 5" id="KW-0812">Transmembrane</keyword>
<dbReference type="GO" id="GO:0016020">
    <property type="term" value="C:membrane"/>
    <property type="evidence" value="ECO:0007669"/>
    <property type="project" value="UniProtKB-SubCell"/>
</dbReference>
<dbReference type="Pfam" id="PF12698">
    <property type="entry name" value="ABC2_membrane_3"/>
    <property type="match status" value="1"/>
</dbReference>
<feature type="transmembrane region" description="Helical" evidence="5">
    <location>
        <begin position="245"/>
        <end position="268"/>
    </location>
</feature>
<dbReference type="Gene3D" id="3.40.1710.10">
    <property type="entry name" value="abc type-2 transporter like domain"/>
    <property type="match status" value="1"/>
</dbReference>
<dbReference type="InterPro" id="IPR013525">
    <property type="entry name" value="ABC2_TM"/>
</dbReference>
<evidence type="ECO:0000259" key="6">
    <source>
        <dbReference type="Pfam" id="PF12698"/>
    </source>
</evidence>
<sequence length="377" mass="43604">MKNSMATRWMRLKKEWKSLICWLLLPVSMTVLIMQSVETWQEEMKVPIALVVEEQTDMAVHLVEEIASTELLHIQFLSLNEALHKLEQHELDSVFVIREGYEDNILANRRNQLIEAYSSNRSFAYQSVVETITSYAQQDAARSKAAFVIKQLFSDYGMIAKWNYEEIIDNSREKQKSEALLQSSFSYYDMEHTALEQTPPLVNVWGVWAFFAIITTFFLFDWMLKENRPSMRQRWLFTEITFEKYALVSLSFFTVSIFLMDLVTAFLFSSLFQEALTIRVLVSLFAFRLTINLLAFLLASVYKQLFMYYISSLGIALLLVVVGGSIIPLDGLTGKWPWIEQLSPVQSLLNGTIPYIWIFMTVALLAAWIYKGGKVNA</sequence>
<dbReference type="Proteomes" id="UP000698173">
    <property type="component" value="Unassembled WGS sequence"/>
</dbReference>
<keyword evidence="4 5" id="KW-0472">Membrane</keyword>
<feature type="transmembrane region" description="Helical" evidence="5">
    <location>
        <begin position="280"/>
        <end position="299"/>
    </location>
</feature>
<name>A0A921G1P3_SPOPS</name>
<accession>A0A921G1P3</accession>
<evidence type="ECO:0000256" key="5">
    <source>
        <dbReference type="SAM" id="Phobius"/>
    </source>
</evidence>
<dbReference type="AlphaFoldDB" id="A0A921G1P3"/>
<reference evidence="7" key="2">
    <citation type="submission" date="2021-09" db="EMBL/GenBank/DDBJ databases">
        <authorList>
            <person name="Gilroy R."/>
        </authorList>
    </citation>
    <scope>NUCLEOTIDE SEQUENCE</scope>
    <source>
        <strain evidence="7">CHK171-7178</strain>
    </source>
</reference>
<gene>
    <name evidence="7" type="ORF">K8V56_16365</name>
</gene>
<proteinExistence type="predicted"/>
<comment type="caution">
    <text evidence="7">The sequence shown here is derived from an EMBL/GenBank/DDBJ whole genome shotgun (WGS) entry which is preliminary data.</text>
</comment>